<dbReference type="AlphaFoldDB" id="A0A3M7QVU3"/>
<reference evidence="1 2" key="1">
    <citation type="journal article" date="2018" name="Sci. Rep.">
        <title>Genomic signatures of local adaptation to the degree of environmental predictability in rotifers.</title>
        <authorList>
            <person name="Franch-Gras L."/>
            <person name="Hahn C."/>
            <person name="Garcia-Roger E.M."/>
            <person name="Carmona M.J."/>
            <person name="Serra M."/>
            <person name="Gomez A."/>
        </authorList>
    </citation>
    <scope>NUCLEOTIDE SEQUENCE [LARGE SCALE GENOMIC DNA]</scope>
    <source>
        <strain evidence="1">HYR1</strain>
    </source>
</reference>
<accession>A0A3M7QVU3</accession>
<proteinExistence type="predicted"/>
<name>A0A3M7QVU3_BRAPC</name>
<keyword evidence="2" id="KW-1185">Reference proteome</keyword>
<dbReference type="EMBL" id="REGN01004939">
    <property type="protein sequence ID" value="RNA15480.1"/>
    <property type="molecule type" value="Genomic_DNA"/>
</dbReference>
<dbReference type="Proteomes" id="UP000276133">
    <property type="component" value="Unassembled WGS sequence"/>
</dbReference>
<comment type="caution">
    <text evidence="1">The sequence shown here is derived from an EMBL/GenBank/DDBJ whole genome shotgun (WGS) entry which is preliminary data.</text>
</comment>
<evidence type="ECO:0000313" key="1">
    <source>
        <dbReference type="EMBL" id="RNA15480.1"/>
    </source>
</evidence>
<protein>
    <submittedName>
        <fullName evidence="1">Uncharacterized protein</fullName>
    </submittedName>
</protein>
<sequence>MRKKQFSYEKLAKLVPEIETYIVKINTLIELMQTLIELAFRLMFTSQQTERSSSDIWQKIKKKPIDSLTILDCKFSVTFACLNSNKAEKNKD</sequence>
<organism evidence="1 2">
    <name type="scientific">Brachionus plicatilis</name>
    <name type="common">Marine rotifer</name>
    <name type="synonym">Brachionus muelleri</name>
    <dbReference type="NCBI Taxonomy" id="10195"/>
    <lineage>
        <taxon>Eukaryota</taxon>
        <taxon>Metazoa</taxon>
        <taxon>Spiralia</taxon>
        <taxon>Gnathifera</taxon>
        <taxon>Rotifera</taxon>
        <taxon>Eurotatoria</taxon>
        <taxon>Monogononta</taxon>
        <taxon>Pseudotrocha</taxon>
        <taxon>Ploima</taxon>
        <taxon>Brachionidae</taxon>
        <taxon>Brachionus</taxon>
    </lineage>
</organism>
<evidence type="ECO:0000313" key="2">
    <source>
        <dbReference type="Proteomes" id="UP000276133"/>
    </source>
</evidence>
<gene>
    <name evidence="1" type="ORF">BpHYR1_024409</name>
</gene>